<dbReference type="WBParaSite" id="JU765_v2.g7514.t1">
    <property type="protein sequence ID" value="JU765_v2.g7514.t1"/>
    <property type="gene ID" value="JU765_v2.g7514"/>
</dbReference>
<proteinExistence type="predicted"/>
<name>A0AC34RJY0_9BILA</name>
<protein>
    <submittedName>
        <fullName evidence="2">EGF-like domain-containing protein</fullName>
    </submittedName>
</protein>
<evidence type="ECO:0000313" key="1">
    <source>
        <dbReference type="Proteomes" id="UP000887576"/>
    </source>
</evidence>
<organism evidence="1 2">
    <name type="scientific">Panagrolaimus sp. JU765</name>
    <dbReference type="NCBI Taxonomy" id="591449"/>
    <lineage>
        <taxon>Eukaryota</taxon>
        <taxon>Metazoa</taxon>
        <taxon>Ecdysozoa</taxon>
        <taxon>Nematoda</taxon>
        <taxon>Chromadorea</taxon>
        <taxon>Rhabditida</taxon>
        <taxon>Tylenchina</taxon>
        <taxon>Panagrolaimomorpha</taxon>
        <taxon>Panagrolaimoidea</taxon>
        <taxon>Panagrolaimidae</taxon>
        <taxon>Panagrolaimus</taxon>
    </lineage>
</organism>
<evidence type="ECO:0000313" key="2">
    <source>
        <dbReference type="WBParaSite" id="JU765_v2.g7514.t1"/>
    </source>
</evidence>
<reference evidence="2" key="1">
    <citation type="submission" date="2022-11" db="UniProtKB">
        <authorList>
            <consortium name="WormBaseParasite"/>
        </authorList>
    </citation>
    <scope>IDENTIFICATION</scope>
</reference>
<accession>A0AC34RJY0</accession>
<dbReference type="Proteomes" id="UP000887576">
    <property type="component" value="Unplaced"/>
</dbReference>
<sequence>MTFVTCQNGGIARPALSDPASPELECQCMPGFTGRFCETSLESEGPVESTSETVFKILICVFFLFILPLIILYSIKTCYLALKRCGAIESQRPEEKFIVRQPRPAFRTISLPATTTIIVNEPVMFTDIRGIHRTISWQPRTTIIEKIIESGTYRTTEASSIPPPPPPPYTTATSPKEL</sequence>